<sequence length="178" mass="20547">MVYNKSVVQPLNKRRIGLAARSRVLKRLERCRIALLTTPNSFTSTYAGVAESSMFSFHGKEAQMKREYFTFRGGDQQVRFGILHFRAQKVATRRRGSGWKFQEGMKKEFRLFSEKLCGGSSSLATVLQNKRTLASTFWQDLPLCLGPTNIWWYTLKRSLNLRSNTSRCRGGERTHTRL</sequence>
<dbReference type="EMBL" id="AGQS02003484">
    <property type="protein sequence ID" value="KYF48926.1"/>
    <property type="molecule type" value="Genomic_DNA"/>
</dbReference>
<dbReference type="Proteomes" id="UP000074247">
    <property type="component" value="Unassembled WGS sequence"/>
</dbReference>
<protein>
    <submittedName>
        <fullName evidence="1">Uncharacterized protein</fullName>
    </submittedName>
</protein>
<comment type="caution">
    <text evidence="1">The sequence shown here is derived from an EMBL/GenBank/DDBJ whole genome shotgun (WGS) entry which is preliminary data.</text>
</comment>
<dbReference type="AlphaFoldDB" id="A0A139Y9Q6"/>
<accession>A0A139Y9Q6</accession>
<name>A0A139Y9Q6_TOXGO</name>
<reference evidence="1 2" key="1">
    <citation type="journal article" date="2016" name="Nat. Commun.">
        <title>Local admixture of amplified and diversified secreted pathogenesis determinants shapes mosaic Toxoplasma gondii genomes.</title>
        <authorList>
            <person name="Lorenzi H."/>
            <person name="Khan A."/>
            <person name="Behnke M.S."/>
            <person name="Namasivayam S."/>
            <person name="Swapna L.S."/>
            <person name="Hadjithomas M."/>
            <person name="Karamycheva S."/>
            <person name="Pinney D."/>
            <person name="Brunk B.P."/>
            <person name="Ajioka J.W."/>
            <person name="Ajzenberg D."/>
            <person name="Boothroyd J.C."/>
            <person name="Boyle J.P."/>
            <person name="Darde M.L."/>
            <person name="Diaz-Miranda M.A."/>
            <person name="Dubey J.P."/>
            <person name="Fritz H.M."/>
            <person name="Gennari S.M."/>
            <person name="Gregory B.D."/>
            <person name="Kim K."/>
            <person name="Saeij J.P."/>
            <person name="Su C."/>
            <person name="White M.W."/>
            <person name="Zhu X.Q."/>
            <person name="Howe D.K."/>
            <person name="Rosenthal B.M."/>
            <person name="Grigg M.E."/>
            <person name="Parkinson J."/>
            <person name="Liu L."/>
            <person name="Kissinger J.C."/>
            <person name="Roos D.S."/>
            <person name="Sibley L.D."/>
        </authorList>
    </citation>
    <scope>NUCLEOTIDE SEQUENCE [LARGE SCALE GENOMIC DNA]</scope>
    <source>
        <strain evidence="1 2">ARI</strain>
    </source>
</reference>
<proteinExistence type="predicted"/>
<dbReference type="VEuPathDB" id="ToxoDB:TGARI_366270"/>
<evidence type="ECO:0000313" key="2">
    <source>
        <dbReference type="Proteomes" id="UP000074247"/>
    </source>
</evidence>
<gene>
    <name evidence="1" type="ORF">TGARI_366270</name>
</gene>
<organism evidence="1 2">
    <name type="scientific">Toxoplasma gondii ARI</name>
    <dbReference type="NCBI Taxonomy" id="1074872"/>
    <lineage>
        <taxon>Eukaryota</taxon>
        <taxon>Sar</taxon>
        <taxon>Alveolata</taxon>
        <taxon>Apicomplexa</taxon>
        <taxon>Conoidasida</taxon>
        <taxon>Coccidia</taxon>
        <taxon>Eucoccidiorida</taxon>
        <taxon>Eimeriorina</taxon>
        <taxon>Sarcocystidae</taxon>
        <taxon>Toxoplasma</taxon>
    </lineage>
</organism>
<evidence type="ECO:0000313" key="1">
    <source>
        <dbReference type="EMBL" id="KYF48926.1"/>
    </source>
</evidence>